<keyword evidence="3" id="KW-1185">Reference proteome</keyword>
<proteinExistence type="predicted"/>
<sequence length="436" mass="43228">MSAENLQGEGSAVAAEVRTGPRHAAPKKPLFNRFHMPAGKAIAMAAMPTAVLMGIGFTPTLALADDTPAAKSLTADEYKDCIAALDGSASPSASASPSTDTPTATPSPSASAGSGSGSGSGGSSSSGSGSASGDKATPTPSPSASASKAESSSSSKDSGSDAVTPSPSPSASDDGNLLTDIGDAITGIFTGGKTSSGSSGSEPSATPTPTPTPSASQSASDPVKETTDKVTDTVKDTVKDTTGTASKAAEDTTKTVEDTAKAAAAATATPSPSASSSTDPENCPVATDDVGDTEPGVTVADNAWTLKASSLTLTGADYQGIVKVKTASGKTKRVLKYVISGGTDIGDLHQIVTERGKTYHVQAGKGTHSKITGGKTTMYTESISGNLLGLIPITFSPDSPPPLNIPLIYFTNVTVQQAGQYGGTLTVPGMHQYSEG</sequence>
<feature type="region of interest" description="Disordered" evidence="1">
    <location>
        <begin position="1"/>
        <end position="29"/>
    </location>
</feature>
<protein>
    <recommendedName>
        <fullName evidence="4">Membrane-bound hydrophilic protein</fullName>
    </recommendedName>
</protein>
<feature type="compositionally biased region" description="Low complexity" evidence="1">
    <location>
        <begin position="261"/>
        <end position="281"/>
    </location>
</feature>
<evidence type="ECO:0008006" key="4">
    <source>
        <dbReference type="Google" id="ProtNLM"/>
    </source>
</evidence>
<gene>
    <name evidence="2" type="ORF">AQJ54_04845</name>
</gene>
<organism evidence="2 3">
    <name type="scientific">Streptomyces griseorubiginosus</name>
    <dbReference type="NCBI Taxonomy" id="67304"/>
    <lineage>
        <taxon>Bacteria</taxon>
        <taxon>Bacillati</taxon>
        <taxon>Actinomycetota</taxon>
        <taxon>Actinomycetes</taxon>
        <taxon>Kitasatosporales</taxon>
        <taxon>Streptomycetaceae</taxon>
        <taxon>Streptomyces</taxon>
    </lineage>
</organism>
<feature type="compositionally biased region" description="Basic and acidic residues" evidence="1">
    <location>
        <begin position="222"/>
        <end position="239"/>
    </location>
</feature>
<dbReference type="EMBL" id="LMWV01000003">
    <property type="protein sequence ID" value="KUN70404.1"/>
    <property type="molecule type" value="Genomic_DNA"/>
</dbReference>
<evidence type="ECO:0000313" key="2">
    <source>
        <dbReference type="EMBL" id="KUN70404.1"/>
    </source>
</evidence>
<feature type="compositionally biased region" description="Gly residues" evidence="1">
    <location>
        <begin position="114"/>
        <end position="124"/>
    </location>
</feature>
<accession>A0A101SA18</accession>
<comment type="caution">
    <text evidence="2">The sequence shown here is derived from an EMBL/GenBank/DDBJ whole genome shotgun (WGS) entry which is preliminary data.</text>
</comment>
<name>A0A101SA18_9ACTN</name>
<evidence type="ECO:0000313" key="3">
    <source>
        <dbReference type="Proteomes" id="UP000054375"/>
    </source>
</evidence>
<dbReference type="RefSeq" id="WP_062234141.1">
    <property type="nucleotide sequence ID" value="NZ_JBEPAT010000068.1"/>
</dbReference>
<feature type="compositionally biased region" description="Low complexity" evidence="1">
    <location>
        <begin position="191"/>
        <end position="205"/>
    </location>
</feature>
<dbReference type="AlphaFoldDB" id="A0A101SA18"/>
<feature type="compositionally biased region" description="Low complexity" evidence="1">
    <location>
        <begin position="87"/>
        <end position="113"/>
    </location>
</feature>
<feature type="compositionally biased region" description="Basic and acidic residues" evidence="1">
    <location>
        <begin position="248"/>
        <end position="260"/>
    </location>
</feature>
<feature type="compositionally biased region" description="Low complexity" evidence="1">
    <location>
        <begin position="125"/>
        <end position="164"/>
    </location>
</feature>
<evidence type="ECO:0000256" key="1">
    <source>
        <dbReference type="SAM" id="MobiDB-lite"/>
    </source>
</evidence>
<reference evidence="2 3" key="1">
    <citation type="submission" date="2015-10" db="EMBL/GenBank/DDBJ databases">
        <title>Draft genome sequence of Streptomyces griseorubiginosus DSM 40469, type strain for the species Streptomyces griseorubiginosus.</title>
        <authorList>
            <person name="Ruckert C."/>
            <person name="Winkler A."/>
            <person name="Kalinowski J."/>
            <person name="Kampfer P."/>
            <person name="Glaeser S."/>
        </authorList>
    </citation>
    <scope>NUCLEOTIDE SEQUENCE [LARGE SCALE GENOMIC DNA]</scope>
    <source>
        <strain evidence="2 3">DSM 40469</strain>
    </source>
</reference>
<feature type="region of interest" description="Disordered" evidence="1">
    <location>
        <begin position="87"/>
        <end position="296"/>
    </location>
</feature>
<dbReference type="Proteomes" id="UP000054375">
    <property type="component" value="Unassembled WGS sequence"/>
</dbReference>